<dbReference type="AlphaFoldDB" id="A0A2I1HGW7"/>
<evidence type="ECO:0000313" key="1">
    <source>
        <dbReference type="EMBL" id="PKY58060.1"/>
    </source>
</evidence>
<sequence length="117" mass="12784">MLLNSSVLIKIDHGCSQVSPSIRSDSDVIVLKSLLISFYTKASSSVDCDNSAAISPEHATSLPLSPTPIRTSKPREKCRIWDNIVSNIQTSIVASPVLKERSKASIQQKWDAVFSKI</sequence>
<dbReference type="VEuPathDB" id="FungiDB:FUN_011540"/>
<organism evidence="1 2">
    <name type="scientific">Rhizophagus irregularis</name>
    <dbReference type="NCBI Taxonomy" id="588596"/>
    <lineage>
        <taxon>Eukaryota</taxon>
        <taxon>Fungi</taxon>
        <taxon>Fungi incertae sedis</taxon>
        <taxon>Mucoromycota</taxon>
        <taxon>Glomeromycotina</taxon>
        <taxon>Glomeromycetes</taxon>
        <taxon>Glomerales</taxon>
        <taxon>Glomeraceae</taxon>
        <taxon>Rhizophagus</taxon>
    </lineage>
</organism>
<accession>A0A2I1HGW7</accession>
<protein>
    <submittedName>
        <fullName evidence="1">Uncharacterized protein</fullName>
    </submittedName>
</protein>
<proteinExistence type="predicted"/>
<evidence type="ECO:0000313" key="2">
    <source>
        <dbReference type="Proteomes" id="UP000234323"/>
    </source>
</evidence>
<comment type="caution">
    <text evidence="1">The sequence shown here is derived from an EMBL/GenBank/DDBJ whole genome shotgun (WGS) entry which is preliminary data.</text>
</comment>
<name>A0A2I1HGW7_9GLOM</name>
<dbReference type="EMBL" id="LLXI01002825">
    <property type="protein sequence ID" value="PKY58060.1"/>
    <property type="molecule type" value="Genomic_DNA"/>
</dbReference>
<dbReference type="Proteomes" id="UP000234323">
    <property type="component" value="Unassembled WGS sequence"/>
</dbReference>
<reference evidence="1 2" key="1">
    <citation type="submission" date="2015-10" db="EMBL/GenBank/DDBJ databases">
        <title>Genome analyses suggest a sexual origin of heterokaryosis in a supposedly ancient asexual fungus.</title>
        <authorList>
            <person name="Ropars J."/>
            <person name="Sedzielewska K."/>
            <person name="Noel J."/>
            <person name="Charron P."/>
            <person name="Farinelli L."/>
            <person name="Marton T."/>
            <person name="Kruger M."/>
            <person name="Pelin A."/>
            <person name="Brachmann A."/>
            <person name="Corradi N."/>
        </authorList>
    </citation>
    <scope>NUCLEOTIDE SEQUENCE [LARGE SCALE GENOMIC DNA]</scope>
    <source>
        <strain evidence="1 2">A4</strain>
    </source>
</reference>
<dbReference type="VEuPathDB" id="FungiDB:RhiirA1_458414"/>
<keyword evidence="2" id="KW-1185">Reference proteome</keyword>
<gene>
    <name evidence="1" type="ORF">RhiirA4_479639</name>
</gene>